<evidence type="ECO:0000313" key="2">
    <source>
        <dbReference type="EMBL" id="KAJ1206789.1"/>
    </source>
</evidence>
<dbReference type="PANTHER" id="PTHR16003">
    <property type="entry name" value="C9ORF40 ISOFORM 1"/>
    <property type="match status" value="1"/>
</dbReference>
<name>A0AAV7W158_PLEWA</name>
<evidence type="ECO:0000256" key="1">
    <source>
        <dbReference type="SAM" id="MobiDB-lite"/>
    </source>
</evidence>
<dbReference type="EMBL" id="JANPWB010000002">
    <property type="protein sequence ID" value="KAJ1206789.1"/>
    <property type="molecule type" value="Genomic_DNA"/>
</dbReference>
<organism evidence="2 3">
    <name type="scientific">Pleurodeles waltl</name>
    <name type="common">Iberian ribbed newt</name>
    <dbReference type="NCBI Taxonomy" id="8319"/>
    <lineage>
        <taxon>Eukaryota</taxon>
        <taxon>Metazoa</taxon>
        <taxon>Chordata</taxon>
        <taxon>Craniata</taxon>
        <taxon>Vertebrata</taxon>
        <taxon>Euteleostomi</taxon>
        <taxon>Amphibia</taxon>
        <taxon>Batrachia</taxon>
        <taxon>Caudata</taxon>
        <taxon>Salamandroidea</taxon>
        <taxon>Salamandridae</taxon>
        <taxon>Pleurodelinae</taxon>
        <taxon>Pleurodeles</taxon>
    </lineage>
</organism>
<feature type="region of interest" description="Disordered" evidence="1">
    <location>
        <begin position="27"/>
        <end position="119"/>
    </location>
</feature>
<sequence length="173" mass="19399">MAKRRADSMLALRAPPSKRFLGVECRRLPYVPRPQSKRKMDLAEERTGEGARQSQRARFAVPAQPACRSRSADGGLKRPRVDAGVQGEQDSAPDPGAEGESLRRGSTEPIRRSLYGSQDQQDGEECWQYNSFHYWRVPLPNIDFSEILQLDEGNITEFAPDTCTEGAEVEMES</sequence>
<dbReference type="AlphaFoldDB" id="A0AAV7W158"/>
<reference evidence="2" key="1">
    <citation type="journal article" date="2022" name="bioRxiv">
        <title>Sequencing and chromosome-scale assembly of the giantPleurodeles waltlgenome.</title>
        <authorList>
            <person name="Brown T."/>
            <person name="Elewa A."/>
            <person name="Iarovenko S."/>
            <person name="Subramanian E."/>
            <person name="Araus A.J."/>
            <person name="Petzold A."/>
            <person name="Susuki M."/>
            <person name="Suzuki K.-i.T."/>
            <person name="Hayashi T."/>
            <person name="Toyoda A."/>
            <person name="Oliveira C."/>
            <person name="Osipova E."/>
            <person name="Leigh N.D."/>
            <person name="Simon A."/>
            <person name="Yun M.H."/>
        </authorList>
    </citation>
    <scope>NUCLEOTIDE SEQUENCE</scope>
    <source>
        <strain evidence="2">20211129_DDA</strain>
        <tissue evidence="2">Liver</tissue>
    </source>
</reference>
<comment type="caution">
    <text evidence="2">The sequence shown here is derived from an EMBL/GenBank/DDBJ whole genome shotgun (WGS) entry which is preliminary data.</text>
</comment>
<accession>A0AAV7W158</accession>
<keyword evidence="3" id="KW-1185">Reference proteome</keyword>
<dbReference type="PANTHER" id="PTHR16003:SF3">
    <property type="entry name" value="CHROMOSOME 9 C9ORF40 HOMOLOG"/>
    <property type="match status" value="1"/>
</dbReference>
<feature type="compositionally biased region" description="Basic and acidic residues" evidence="1">
    <location>
        <begin position="38"/>
        <end position="49"/>
    </location>
</feature>
<dbReference type="Proteomes" id="UP001066276">
    <property type="component" value="Chromosome 1_2"/>
</dbReference>
<feature type="compositionally biased region" description="Basic and acidic residues" evidence="1">
    <location>
        <begin position="100"/>
        <end position="111"/>
    </location>
</feature>
<proteinExistence type="predicted"/>
<evidence type="ECO:0000313" key="3">
    <source>
        <dbReference type="Proteomes" id="UP001066276"/>
    </source>
</evidence>
<dbReference type="InterPro" id="IPR042349">
    <property type="entry name" value="C9orf40-like"/>
</dbReference>
<evidence type="ECO:0008006" key="4">
    <source>
        <dbReference type="Google" id="ProtNLM"/>
    </source>
</evidence>
<gene>
    <name evidence="2" type="ORF">NDU88_002187</name>
</gene>
<protein>
    <recommendedName>
        <fullName evidence="4">WW-binding domain-containing protein</fullName>
    </recommendedName>
</protein>